<reference evidence="1 2" key="1">
    <citation type="submission" date="2018-01" db="EMBL/GenBank/DDBJ databases">
        <title>The draft genome sequence of Cohaesibacter sp. H1304.</title>
        <authorList>
            <person name="Wang N.-N."/>
            <person name="Du Z.-J."/>
        </authorList>
    </citation>
    <scope>NUCLEOTIDE SEQUENCE [LARGE SCALE GENOMIC DNA]</scope>
    <source>
        <strain evidence="1 2">H1304</strain>
    </source>
</reference>
<evidence type="ECO:0000313" key="2">
    <source>
        <dbReference type="Proteomes" id="UP000234881"/>
    </source>
</evidence>
<proteinExistence type="predicted"/>
<comment type="caution">
    <text evidence="1">The sequence shown here is derived from an EMBL/GenBank/DDBJ whole genome shotgun (WGS) entry which is preliminary data.</text>
</comment>
<organism evidence="1 2">
    <name type="scientific">Cohaesibacter celericrescens</name>
    <dbReference type="NCBI Taxonomy" id="2067669"/>
    <lineage>
        <taxon>Bacteria</taxon>
        <taxon>Pseudomonadati</taxon>
        <taxon>Pseudomonadota</taxon>
        <taxon>Alphaproteobacteria</taxon>
        <taxon>Hyphomicrobiales</taxon>
        <taxon>Cohaesibacteraceae</taxon>
    </lineage>
</organism>
<keyword evidence="2" id="KW-1185">Reference proteome</keyword>
<sequence>MSNNGEYQIKMHDIISENNPSFLQRNKRNQFKIAFFWVGCCMGIKEYTQFVHFASHEGDWTFS</sequence>
<accession>A0A2N5XT13</accession>
<dbReference type="Proteomes" id="UP000234881">
    <property type="component" value="Unassembled WGS sequence"/>
</dbReference>
<dbReference type="AlphaFoldDB" id="A0A2N5XT13"/>
<dbReference type="EMBL" id="PKUQ01000016">
    <property type="protein sequence ID" value="PLW77644.1"/>
    <property type="molecule type" value="Genomic_DNA"/>
</dbReference>
<evidence type="ECO:0000313" key="1">
    <source>
        <dbReference type="EMBL" id="PLW77644.1"/>
    </source>
</evidence>
<name>A0A2N5XT13_9HYPH</name>
<protein>
    <submittedName>
        <fullName evidence="1">Uncharacterized protein</fullName>
    </submittedName>
</protein>
<gene>
    <name evidence="1" type="ORF">C0081_10110</name>
</gene>